<accession>A0AAE1BVL0</accession>
<reference evidence="2" key="1">
    <citation type="submission" date="2023-10" db="EMBL/GenBank/DDBJ databases">
        <title>Genome assemblies of two species of porcelain crab, Petrolisthes cinctipes and Petrolisthes manimaculis (Anomura: Porcellanidae).</title>
        <authorList>
            <person name="Angst P."/>
        </authorList>
    </citation>
    <scope>NUCLEOTIDE SEQUENCE</scope>
    <source>
        <strain evidence="2">PB745_01</strain>
        <tissue evidence="2">Gill</tissue>
    </source>
</reference>
<comment type="caution">
    <text evidence="2">The sequence shown here is derived from an EMBL/GenBank/DDBJ whole genome shotgun (WGS) entry which is preliminary data.</text>
</comment>
<gene>
    <name evidence="2" type="ORF">Pcinc_037510</name>
</gene>
<dbReference type="EMBL" id="JAWQEG010005977">
    <property type="protein sequence ID" value="KAK3856129.1"/>
    <property type="molecule type" value="Genomic_DNA"/>
</dbReference>
<sequence length="175" mass="19419">MDSWTGRQMKPREAVQSDLPMDALLAPSLCSPVNIPSQPRPQIIPQPVLNQSPPKDTQNRPQFVQQPRPQFPPQQPQFVPQQQPPPQQFVPQQQPQFLQQPQFVQQQPQFVPQQPFFGQQQPQFAGQQPQFVPQQFGQGGKRISVTTICATAVDPTAAAATSRLSGLLSSLPATV</sequence>
<evidence type="ECO:0000313" key="3">
    <source>
        <dbReference type="Proteomes" id="UP001286313"/>
    </source>
</evidence>
<feature type="compositionally biased region" description="Low complexity" evidence="1">
    <location>
        <begin position="89"/>
        <end position="105"/>
    </location>
</feature>
<protein>
    <submittedName>
        <fullName evidence="2">Uncharacterized protein</fullName>
    </submittedName>
</protein>
<dbReference type="Proteomes" id="UP001286313">
    <property type="component" value="Unassembled WGS sequence"/>
</dbReference>
<organism evidence="2 3">
    <name type="scientific">Petrolisthes cinctipes</name>
    <name type="common">Flat porcelain crab</name>
    <dbReference type="NCBI Taxonomy" id="88211"/>
    <lineage>
        <taxon>Eukaryota</taxon>
        <taxon>Metazoa</taxon>
        <taxon>Ecdysozoa</taxon>
        <taxon>Arthropoda</taxon>
        <taxon>Crustacea</taxon>
        <taxon>Multicrustacea</taxon>
        <taxon>Malacostraca</taxon>
        <taxon>Eumalacostraca</taxon>
        <taxon>Eucarida</taxon>
        <taxon>Decapoda</taxon>
        <taxon>Pleocyemata</taxon>
        <taxon>Anomura</taxon>
        <taxon>Galatheoidea</taxon>
        <taxon>Porcellanidae</taxon>
        <taxon>Petrolisthes</taxon>
    </lineage>
</organism>
<evidence type="ECO:0000256" key="1">
    <source>
        <dbReference type="SAM" id="MobiDB-lite"/>
    </source>
</evidence>
<feature type="region of interest" description="Disordered" evidence="1">
    <location>
        <begin position="1"/>
        <end position="20"/>
    </location>
</feature>
<keyword evidence="3" id="KW-1185">Reference proteome</keyword>
<proteinExistence type="predicted"/>
<feature type="compositionally biased region" description="Polar residues" evidence="1">
    <location>
        <begin position="48"/>
        <end position="60"/>
    </location>
</feature>
<name>A0AAE1BVL0_PETCI</name>
<dbReference type="AlphaFoldDB" id="A0AAE1BVL0"/>
<feature type="region of interest" description="Disordered" evidence="1">
    <location>
        <begin position="29"/>
        <end position="105"/>
    </location>
</feature>
<evidence type="ECO:0000313" key="2">
    <source>
        <dbReference type="EMBL" id="KAK3856129.1"/>
    </source>
</evidence>